<dbReference type="InterPro" id="IPR002838">
    <property type="entry name" value="AIM24"/>
</dbReference>
<dbReference type="InterPro" id="IPR016031">
    <property type="entry name" value="Trp_RNA-bd_attenuator-like_dom"/>
</dbReference>
<comment type="subcellular location">
    <subcellularLocation>
        <location evidence="1">Mitochondrion</location>
    </subcellularLocation>
</comment>
<dbReference type="NCBIfam" id="TIGR00266">
    <property type="entry name" value="TIGR00266 family protein"/>
    <property type="match status" value="1"/>
</dbReference>
<dbReference type="PANTHER" id="PTHR43657">
    <property type="entry name" value="TRYPTOPHAN RNA-BINDING ATTENUATOR PROTEIN-LIKE PROTEIN"/>
    <property type="match status" value="1"/>
</dbReference>
<dbReference type="STRING" id="1531966.A0A0A1T8C3"/>
<feature type="compositionally biased region" description="Low complexity" evidence="2">
    <location>
        <begin position="135"/>
        <end position="148"/>
    </location>
</feature>
<dbReference type="PANTHER" id="PTHR43657:SF1">
    <property type="entry name" value="ALTERED INHERITANCE OF MITOCHONDRIA PROTEIN 24, MITOCHONDRIAL"/>
    <property type="match status" value="1"/>
</dbReference>
<feature type="compositionally biased region" description="Low complexity" evidence="2">
    <location>
        <begin position="156"/>
        <end position="175"/>
    </location>
</feature>
<dbReference type="Pfam" id="PF01987">
    <property type="entry name" value="AIM24"/>
    <property type="match status" value="1"/>
</dbReference>
<evidence type="ECO:0000313" key="3">
    <source>
        <dbReference type="EMBL" id="CEJ82527.1"/>
    </source>
</evidence>
<dbReference type="OrthoDB" id="1705416at2759"/>
<feature type="region of interest" description="Disordered" evidence="2">
    <location>
        <begin position="1"/>
        <end position="175"/>
    </location>
</feature>
<dbReference type="Proteomes" id="UP000039046">
    <property type="component" value="Unassembled WGS sequence"/>
</dbReference>
<feature type="compositionally biased region" description="Pro residues" evidence="2">
    <location>
        <begin position="91"/>
        <end position="104"/>
    </location>
</feature>
<gene>
    <name evidence="3" type="ORF">VHEMI02586</name>
</gene>
<feature type="compositionally biased region" description="Pro residues" evidence="2">
    <location>
        <begin position="32"/>
        <end position="53"/>
    </location>
</feature>
<dbReference type="HOGENOM" id="CLU_040551_1_1_1"/>
<reference evidence="3 4" key="1">
    <citation type="journal article" date="2015" name="Genome Announc.">
        <title>Draft Genome Sequence and Gene Annotation of the Entomopathogenic Fungus Verticillium hemipterigenum.</title>
        <authorList>
            <person name="Horn F."/>
            <person name="Habel A."/>
            <person name="Scharf D.H."/>
            <person name="Dworschak J."/>
            <person name="Brakhage A.A."/>
            <person name="Guthke R."/>
            <person name="Hertweck C."/>
            <person name="Linde J."/>
        </authorList>
    </citation>
    <scope>NUCLEOTIDE SEQUENCE [LARGE SCALE GENOMIC DNA]</scope>
</reference>
<dbReference type="SUPFAM" id="SSF51219">
    <property type="entry name" value="TRAP-like"/>
    <property type="match status" value="1"/>
</dbReference>
<dbReference type="InterPro" id="IPR036983">
    <property type="entry name" value="AIM24_sf"/>
</dbReference>
<sequence length="413" mass="43616">MADQQQHYYPPPPGAAQPAAAAPEKRQQQYYAPPPTSPPVGQPQFYPSPPTSSPPANQQTYYAPPPQSSPGHYPPPQQTPSPQANTRPTPTQYPPPPVQQPQPQNPQMNMAHRPAPGTTSPQSQYSAPPPPFPNPEAQYAPEKTAAPSFAPPPSQPQQEEAQQASAPQLSASGAPDAAHFVGASAAIDDVGTFNGGSYRISHRDCNTILTIQLAMGAPLSAKPGAMISMSPTVTLKGEVKFSMKKMIAGASLSTSHYTGPGELLLAPPMLGDITSIRLSGNDFWNVGHDAYLASTQGIIKDHKRQGLSKAIFSGEGLFVYKISGVGILWIASFGAIIRKDLVEGERYIVDNGHLVAWNTKYVLERVASGGFISGIASAEGLVCKFTGPGTVFLQTRNASAFAAFVGGQSIQAS</sequence>
<evidence type="ECO:0000256" key="2">
    <source>
        <dbReference type="SAM" id="MobiDB-lite"/>
    </source>
</evidence>
<keyword evidence="1" id="KW-0496">Mitochondrion</keyword>
<organism evidence="3 4">
    <name type="scientific">[Torrubiella] hemipterigena</name>
    <dbReference type="NCBI Taxonomy" id="1531966"/>
    <lineage>
        <taxon>Eukaryota</taxon>
        <taxon>Fungi</taxon>
        <taxon>Dikarya</taxon>
        <taxon>Ascomycota</taxon>
        <taxon>Pezizomycotina</taxon>
        <taxon>Sordariomycetes</taxon>
        <taxon>Hypocreomycetidae</taxon>
        <taxon>Hypocreales</taxon>
        <taxon>Clavicipitaceae</taxon>
        <taxon>Clavicipitaceae incertae sedis</taxon>
        <taxon>'Torrubiella' clade</taxon>
    </lineage>
</organism>
<comment type="similarity">
    <text evidence="1">Belongs to the AIM24 family.</text>
</comment>
<dbReference type="PRINTS" id="PR01217">
    <property type="entry name" value="PRICHEXTENSN"/>
</dbReference>
<name>A0A0A1T8C3_9HYPO</name>
<protein>
    <recommendedName>
        <fullName evidence="1">Altered inheritance of mitochondria protein 24, mitochondrial</fullName>
    </recommendedName>
</protein>
<evidence type="ECO:0000256" key="1">
    <source>
        <dbReference type="RuleBase" id="RU363045"/>
    </source>
</evidence>
<dbReference type="EMBL" id="CDHN01000001">
    <property type="protein sequence ID" value="CEJ82527.1"/>
    <property type="molecule type" value="Genomic_DNA"/>
</dbReference>
<evidence type="ECO:0000313" key="4">
    <source>
        <dbReference type="Proteomes" id="UP000039046"/>
    </source>
</evidence>
<keyword evidence="4" id="KW-1185">Reference proteome</keyword>
<dbReference type="AlphaFoldDB" id="A0A0A1T8C3"/>
<feature type="compositionally biased region" description="Pro residues" evidence="2">
    <location>
        <begin position="63"/>
        <end position="79"/>
    </location>
</feature>
<dbReference type="Gene3D" id="3.60.160.10">
    <property type="entry name" value="Mitochondrial biogenesis AIM24"/>
    <property type="match status" value="1"/>
</dbReference>
<dbReference type="GO" id="GO:0005739">
    <property type="term" value="C:mitochondrion"/>
    <property type="evidence" value="ECO:0007669"/>
    <property type="project" value="UniProtKB-SubCell"/>
</dbReference>
<accession>A0A0A1T8C3</accession>
<proteinExistence type="inferred from homology"/>